<keyword evidence="3" id="KW-1185">Reference proteome</keyword>
<evidence type="ECO:0000313" key="3">
    <source>
        <dbReference type="Proteomes" id="UP000735302"/>
    </source>
</evidence>
<accession>A0AAV4DCN3</accession>
<proteinExistence type="predicted"/>
<gene>
    <name evidence="2" type="ORF">PoB_006841400</name>
</gene>
<reference evidence="2 3" key="1">
    <citation type="journal article" date="2021" name="Elife">
        <title>Chloroplast acquisition without the gene transfer in kleptoplastic sea slugs, Plakobranchus ocellatus.</title>
        <authorList>
            <person name="Maeda T."/>
            <person name="Takahashi S."/>
            <person name="Yoshida T."/>
            <person name="Shimamura S."/>
            <person name="Takaki Y."/>
            <person name="Nagai Y."/>
            <person name="Toyoda A."/>
            <person name="Suzuki Y."/>
            <person name="Arimoto A."/>
            <person name="Ishii H."/>
            <person name="Satoh N."/>
            <person name="Nishiyama T."/>
            <person name="Hasebe M."/>
            <person name="Maruyama T."/>
            <person name="Minagawa J."/>
            <person name="Obokata J."/>
            <person name="Shigenobu S."/>
        </authorList>
    </citation>
    <scope>NUCLEOTIDE SEQUENCE [LARGE SCALE GENOMIC DNA]</scope>
</reference>
<evidence type="ECO:0000313" key="2">
    <source>
        <dbReference type="EMBL" id="GFO41909.1"/>
    </source>
</evidence>
<dbReference type="EMBL" id="BLXT01007728">
    <property type="protein sequence ID" value="GFO41909.1"/>
    <property type="molecule type" value="Genomic_DNA"/>
</dbReference>
<comment type="caution">
    <text evidence="2">The sequence shown here is derived from an EMBL/GenBank/DDBJ whole genome shotgun (WGS) entry which is preliminary data.</text>
</comment>
<name>A0AAV4DCN3_9GAST</name>
<evidence type="ECO:0000256" key="1">
    <source>
        <dbReference type="SAM" id="MobiDB-lite"/>
    </source>
</evidence>
<organism evidence="2 3">
    <name type="scientific">Plakobranchus ocellatus</name>
    <dbReference type="NCBI Taxonomy" id="259542"/>
    <lineage>
        <taxon>Eukaryota</taxon>
        <taxon>Metazoa</taxon>
        <taxon>Spiralia</taxon>
        <taxon>Lophotrochozoa</taxon>
        <taxon>Mollusca</taxon>
        <taxon>Gastropoda</taxon>
        <taxon>Heterobranchia</taxon>
        <taxon>Euthyneura</taxon>
        <taxon>Panpulmonata</taxon>
        <taxon>Sacoglossa</taxon>
        <taxon>Placobranchoidea</taxon>
        <taxon>Plakobranchidae</taxon>
        <taxon>Plakobranchus</taxon>
    </lineage>
</organism>
<feature type="region of interest" description="Disordered" evidence="1">
    <location>
        <begin position="1"/>
        <end position="28"/>
    </location>
</feature>
<dbReference type="AlphaFoldDB" id="A0AAV4DCN3"/>
<sequence length="111" mass="13097">METRSASQPKREHVRKKIPREKDTDSSDEKLVRLVASTTGRWWVMRSVSWKGKGWVGWGGHLFLDMAPDYHFISHACLDISENREDRRQEQDIQLKALVREAMQIYQPEML</sequence>
<dbReference type="Proteomes" id="UP000735302">
    <property type="component" value="Unassembled WGS sequence"/>
</dbReference>
<protein>
    <submittedName>
        <fullName evidence="2">Uncharacterized protein</fullName>
    </submittedName>
</protein>